<feature type="transmembrane region" description="Helical" evidence="8">
    <location>
        <begin position="388"/>
        <end position="409"/>
    </location>
</feature>
<keyword evidence="2" id="KW-1003">Cell membrane</keyword>
<sequence>MVVVDISKVFPGRIPQILATVTGTLTALSDGMQYGWSAPIIPLLQQPSSPVKITNSDIVWIENTFMLGGLAGIPLTIYLLDKLGRKNSMLIAAVENLIAWLLLIFASSSEVILVARFLTGFAGDCNFVATPMYIAEIADKKIRGRLGALIFIMMLMGILLIYSIGPFISIAASSSVGAAVIITQLLTFSFMPESPYYLLVKNRKEEARQALRILRGTEDVDRELEEIAQAVEEENRARGRPLELFTVKSNRKAIIIMSVLNFAQHFSGVSVILMNLHMILEDAATNIPPSIIAIIFSVLMLFASGLSALLIDSLGRKILLYTSCFLTAVTLLLLATYFACKNNDVNMEAYSWVPAVAVISYAITFKCGLGLIPIVLTAELFPTNVKALGCTVSDAMYIIGSVSSIYAFHFLHMNYGMHVPFFLFGCACLLTGIFSLLIIPETKGKTLDEIQKLLKGEESAVNGACVSDADSETIPLLS</sequence>
<dbReference type="FunFam" id="1.20.1250.20:FF:000055">
    <property type="entry name" value="Facilitated trehalose transporter Tret1-2 homolog"/>
    <property type="match status" value="1"/>
</dbReference>
<dbReference type="InterPro" id="IPR005829">
    <property type="entry name" value="Sugar_transporter_CS"/>
</dbReference>
<feature type="transmembrane region" description="Helical" evidence="8">
    <location>
        <begin position="318"/>
        <end position="339"/>
    </location>
</feature>
<feature type="transmembrane region" description="Helical" evidence="8">
    <location>
        <begin position="291"/>
        <end position="311"/>
    </location>
</feature>
<feature type="transmembrane region" description="Helical" evidence="8">
    <location>
        <begin position="112"/>
        <end position="134"/>
    </location>
</feature>
<evidence type="ECO:0000256" key="8">
    <source>
        <dbReference type="SAM" id="Phobius"/>
    </source>
</evidence>
<feature type="domain" description="Major facilitator superfamily (MFS) profile" evidence="9">
    <location>
        <begin position="15"/>
        <end position="443"/>
    </location>
</feature>
<dbReference type="PANTHER" id="PTHR48021">
    <property type="match status" value="1"/>
</dbReference>
<dbReference type="InterPro" id="IPR005828">
    <property type="entry name" value="MFS_sugar_transport-like"/>
</dbReference>
<evidence type="ECO:0000313" key="10">
    <source>
        <dbReference type="EMBL" id="JAV58239.1"/>
    </source>
</evidence>
<proteinExistence type="inferred from homology"/>
<feature type="transmembrane region" description="Helical" evidence="8">
    <location>
        <begin position="254"/>
        <end position="279"/>
    </location>
</feature>
<accession>A0A1Y1K9U0</accession>
<comment type="subcellular location">
    <subcellularLocation>
        <location evidence="1">Cell membrane</location>
        <topology evidence="1">Multi-pass membrane protein</topology>
    </subcellularLocation>
</comment>
<dbReference type="PANTHER" id="PTHR48021:SF46">
    <property type="entry name" value="MAJOR FACILITATOR SUPERFAMILY (MFS) PROFILE DOMAIN-CONTAINING PROTEIN"/>
    <property type="match status" value="1"/>
</dbReference>
<dbReference type="InterPro" id="IPR020846">
    <property type="entry name" value="MFS_dom"/>
</dbReference>
<evidence type="ECO:0000256" key="1">
    <source>
        <dbReference type="ARBA" id="ARBA00004651"/>
    </source>
</evidence>
<dbReference type="AlphaFoldDB" id="A0A1Y1K9U0"/>
<comment type="similarity">
    <text evidence="7">Belongs to the major facilitator superfamily. Sugar transporter (TC 2.A.1.1) family. Trehalose transporter subfamily.</text>
</comment>
<keyword evidence="5 8" id="KW-0472">Membrane</keyword>
<dbReference type="PROSITE" id="PS00216">
    <property type="entry name" value="SUGAR_TRANSPORT_1"/>
    <property type="match status" value="2"/>
</dbReference>
<keyword evidence="6" id="KW-0325">Glycoprotein</keyword>
<dbReference type="Pfam" id="PF00083">
    <property type="entry name" value="Sugar_tr"/>
    <property type="match status" value="1"/>
</dbReference>
<organism evidence="10">
    <name type="scientific">Photinus pyralis</name>
    <name type="common">Common eastern firefly</name>
    <name type="synonym">Lampyris pyralis</name>
    <dbReference type="NCBI Taxonomy" id="7054"/>
    <lineage>
        <taxon>Eukaryota</taxon>
        <taxon>Metazoa</taxon>
        <taxon>Ecdysozoa</taxon>
        <taxon>Arthropoda</taxon>
        <taxon>Hexapoda</taxon>
        <taxon>Insecta</taxon>
        <taxon>Pterygota</taxon>
        <taxon>Neoptera</taxon>
        <taxon>Endopterygota</taxon>
        <taxon>Coleoptera</taxon>
        <taxon>Polyphaga</taxon>
        <taxon>Elateriformia</taxon>
        <taxon>Elateroidea</taxon>
        <taxon>Lampyridae</taxon>
        <taxon>Lampyrinae</taxon>
        <taxon>Photinus</taxon>
    </lineage>
</organism>
<evidence type="ECO:0000256" key="4">
    <source>
        <dbReference type="ARBA" id="ARBA00022989"/>
    </source>
</evidence>
<dbReference type="InterPro" id="IPR050549">
    <property type="entry name" value="MFS_Trehalose_Transporter"/>
</dbReference>
<dbReference type="PROSITE" id="PS50850">
    <property type="entry name" value="MFS"/>
    <property type="match status" value="1"/>
</dbReference>
<keyword evidence="3 8" id="KW-0812">Transmembrane</keyword>
<dbReference type="InterPro" id="IPR003663">
    <property type="entry name" value="Sugar/inositol_transpt"/>
</dbReference>
<feature type="transmembrane region" description="Helical" evidence="8">
    <location>
        <begin position="146"/>
        <end position="164"/>
    </location>
</feature>
<feature type="transmembrane region" description="Helical" evidence="8">
    <location>
        <begin position="170"/>
        <end position="191"/>
    </location>
</feature>
<evidence type="ECO:0000256" key="2">
    <source>
        <dbReference type="ARBA" id="ARBA00022475"/>
    </source>
</evidence>
<feature type="transmembrane region" description="Helical" evidence="8">
    <location>
        <begin position="58"/>
        <end position="80"/>
    </location>
</feature>
<dbReference type="InterPro" id="IPR036259">
    <property type="entry name" value="MFS_trans_sf"/>
</dbReference>
<keyword evidence="4 8" id="KW-1133">Transmembrane helix</keyword>
<evidence type="ECO:0000256" key="6">
    <source>
        <dbReference type="ARBA" id="ARBA00023180"/>
    </source>
</evidence>
<feature type="transmembrane region" description="Helical" evidence="8">
    <location>
        <begin position="351"/>
        <end position="376"/>
    </location>
</feature>
<evidence type="ECO:0000259" key="9">
    <source>
        <dbReference type="PROSITE" id="PS50850"/>
    </source>
</evidence>
<evidence type="ECO:0000256" key="5">
    <source>
        <dbReference type="ARBA" id="ARBA00023136"/>
    </source>
</evidence>
<reference evidence="10" key="1">
    <citation type="journal article" date="2016" name="Sci. Rep.">
        <title>Molecular characterization of firefly nuptial gifts: a multi-omics approach sheds light on postcopulatory sexual selection.</title>
        <authorList>
            <person name="Al-Wathiqui N."/>
            <person name="Fallon T.R."/>
            <person name="South A."/>
            <person name="Weng J.K."/>
            <person name="Lewis S.M."/>
        </authorList>
    </citation>
    <scope>NUCLEOTIDE SEQUENCE</scope>
</reference>
<feature type="transmembrane region" description="Helical" evidence="8">
    <location>
        <begin position="421"/>
        <end position="439"/>
    </location>
</feature>
<dbReference type="SUPFAM" id="SSF103473">
    <property type="entry name" value="MFS general substrate transporter"/>
    <property type="match status" value="1"/>
</dbReference>
<protein>
    <recommendedName>
        <fullName evidence="9">Major facilitator superfamily (MFS) profile domain-containing protein</fullName>
    </recommendedName>
</protein>
<dbReference type="Gene3D" id="1.20.1250.20">
    <property type="entry name" value="MFS general substrate transporter like domains"/>
    <property type="match status" value="1"/>
</dbReference>
<dbReference type="PRINTS" id="PR00171">
    <property type="entry name" value="SUGRTRNSPORT"/>
</dbReference>
<feature type="transmembrane region" description="Helical" evidence="8">
    <location>
        <begin position="87"/>
        <end position="106"/>
    </location>
</feature>
<evidence type="ECO:0000256" key="3">
    <source>
        <dbReference type="ARBA" id="ARBA00022692"/>
    </source>
</evidence>
<dbReference type="EMBL" id="GEZM01088367">
    <property type="protein sequence ID" value="JAV58239.1"/>
    <property type="molecule type" value="Transcribed_RNA"/>
</dbReference>
<evidence type="ECO:0000256" key="7">
    <source>
        <dbReference type="ARBA" id="ARBA00024348"/>
    </source>
</evidence>
<name>A0A1Y1K9U0_PHOPY</name>
<dbReference type="GO" id="GO:0005886">
    <property type="term" value="C:plasma membrane"/>
    <property type="evidence" value="ECO:0007669"/>
    <property type="project" value="UniProtKB-SubCell"/>
</dbReference>
<dbReference type="GO" id="GO:0022857">
    <property type="term" value="F:transmembrane transporter activity"/>
    <property type="evidence" value="ECO:0007669"/>
    <property type="project" value="InterPro"/>
</dbReference>